<keyword evidence="1" id="KW-0812">Transmembrane</keyword>
<accession>X0U2D7</accession>
<organism evidence="2">
    <name type="scientific">marine sediment metagenome</name>
    <dbReference type="NCBI Taxonomy" id="412755"/>
    <lineage>
        <taxon>unclassified sequences</taxon>
        <taxon>metagenomes</taxon>
        <taxon>ecological metagenomes</taxon>
    </lineage>
</organism>
<dbReference type="EMBL" id="BARS01018444">
    <property type="protein sequence ID" value="GAF94557.1"/>
    <property type="molecule type" value="Genomic_DNA"/>
</dbReference>
<evidence type="ECO:0000256" key="1">
    <source>
        <dbReference type="SAM" id="Phobius"/>
    </source>
</evidence>
<keyword evidence="1" id="KW-0472">Membrane</keyword>
<gene>
    <name evidence="2" type="ORF">S01H1_30011</name>
    <name evidence="3" type="ORF">S01H4_10349</name>
</gene>
<evidence type="ECO:0008006" key="4">
    <source>
        <dbReference type="Google" id="ProtNLM"/>
    </source>
</evidence>
<dbReference type="InterPro" id="IPR025470">
    <property type="entry name" value="DUF4321"/>
</dbReference>
<evidence type="ECO:0000313" key="2">
    <source>
        <dbReference type="EMBL" id="GAF94557.1"/>
    </source>
</evidence>
<reference evidence="2" key="1">
    <citation type="journal article" date="2014" name="Front. Microbiol.">
        <title>High frequency of phylogenetically diverse reductive dehalogenase-homologous genes in deep subseafloor sedimentary metagenomes.</title>
        <authorList>
            <person name="Kawai M."/>
            <person name="Futagami T."/>
            <person name="Toyoda A."/>
            <person name="Takaki Y."/>
            <person name="Nishi S."/>
            <person name="Hori S."/>
            <person name="Arai W."/>
            <person name="Tsubouchi T."/>
            <person name="Morono Y."/>
            <person name="Uchiyama I."/>
            <person name="Ito T."/>
            <person name="Fujiyama A."/>
            <person name="Inagaki F."/>
            <person name="Takami H."/>
        </authorList>
    </citation>
    <scope>NUCLEOTIDE SEQUENCE</scope>
    <source>
        <strain evidence="2">Expedition CK06-06</strain>
    </source>
</reference>
<dbReference type="Pfam" id="PF14209">
    <property type="entry name" value="DUF4321"/>
    <property type="match status" value="1"/>
</dbReference>
<feature type="transmembrane region" description="Helical" evidence="1">
    <location>
        <begin position="58"/>
        <end position="77"/>
    </location>
</feature>
<comment type="caution">
    <text evidence="2">The sequence shown here is derived from an EMBL/GenBank/DDBJ whole genome shotgun (WGS) entry which is preliminary data.</text>
</comment>
<keyword evidence="1" id="KW-1133">Transmembrane helix</keyword>
<protein>
    <recommendedName>
        <fullName evidence="4">DUF4321 domain-containing protein</fullName>
    </recommendedName>
</protein>
<proteinExistence type="predicted"/>
<dbReference type="EMBL" id="BART01003939">
    <property type="protein sequence ID" value="GAG63902.1"/>
    <property type="molecule type" value="Genomic_DNA"/>
</dbReference>
<name>X0U2D7_9ZZZZ</name>
<evidence type="ECO:0000313" key="3">
    <source>
        <dbReference type="EMBL" id="GAG63902.1"/>
    </source>
</evidence>
<sequence>MRTRRTGRIFITLLVGLFFGAILGHILKDVLPILDEGLKVGLKPFSLNLYLFDMSLSLYFRITLAAIIGMLIAFLVVDLTRRY</sequence>
<dbReference type="AlphaFoldDB" id="X0U2D7"/>